<accession>A0ABT1EJM3</accession>
<reference evidence="1 2" key="1">
    <citation type="journal article" date="2022" name="Genome Biol. Evol.">
        <title>Host diet, physiology and behaviors set the stage for Lachnospiraceae cladogenesis.</title>
        <authorList>
            <person name="Vera-Ponce De Leon A."/>
            <person name="Schneider M."/>
            <person name="Jahnes B.C."/>
            <person name="Sadowski V."/>
            <person name="Camuy-Velez L.A."/>
            <person name="Duan J."/>
            <person name="Sabree Z.L."/>
        </authorList>
    </citation>
    <scope>NUCLEOTIDE SEQUENCE [LARGE SCALE GENOMIC DNA]</scope>
    <source>
        <strain evidence="1 2">PAL227</strain>
    </source>
</reference>
<dbReference type="Proteomes" id="UP001523565">
    <property type="component" value="Unassembled WGS sequence"/>
</dbReference>
<proteinExistence type="predicted"/>
<protein>
    <recommendedName>
        <fullName evidence="3">Lipoprotein</fullName>
    </recommendedName>
</protein>
<evidence type="ECO:0000313" key="1">
    <source>
        <dbReference type="EMBL" id="MCP1109502.1"/>
    </source>
</evidence>
<dbReference type="PROSITE" id="PS51257">
    <property type="entry name" value="PROKAR_LIPOPROTEIN"/>
    <property type="match status" value="1"/>
</dbReference>
<gene>
    <name evidence="1" type="ORF">NK118_04465</name>
</gene>
<evidence type="ECO:0008006" key="3">
    <source>
        <dbReference type="Google" id="ProtNLM"/>
    </source>
</evidence>
<comment type="caution">
    <text evidence="1">The sequence shown here is derived from an EMBL/GenBank/DDBJ whole genome shotgun (WGS) entry which is preliminary data.</text>
</comment>
<dbReference type="EMBL" id="JAMZFV010000004">
    <property type="protein sequence ID" value="MCP1109502.1"/>
    <property type="molecule type" value="Genomic_DNA"/>
</dbReference>
<name>A0ABT1EJM3_9FIRM</name>
<sequence>MRFRLLKVILCIAFFFLMIGCTSRKDIEGQNIDANEDSHDKVVDGIMFEVSQEPNPPYTEGKVYTEVVYQEELEDVAISVSGKDRRFTIEDIEYAEIVYSYSMSPEMLIVDFTNDLDQKSGILWVRDAGKVIRFSDTHISSIFSWVPQGMKYCFDGAVGWSDTGYFKADGGIVFKHNSSDTTYEIPEEIEERLAYTEKNFQERRVKFRDIKRRRENN</sequence>
<keyword evidence="2" id="KW-1185">Reference proteome</keyword>
<dbReference type="RefSeq" id="WP_262068409.1">
    <property type="nucleotide sequence ID" value="NZ_JAMXOC010000004.1"/>
</dbReference>
<evidence type="ECO:0000313" key="2">
    <source>
        <dbReference type="Proteomes" id="UP001523565"/>
    </source>
</evidence>
<organism evidence="1 2">
    <name type="scientific">Ohessyouella blattaphilus</name>
    <dbReference type="NCBI Taxonomy" id="2949333"/>
    <lineage>
        <taxon>Bacteria</taxon>
        <taxon>Bacillati</taxon>
        <taxon>Bacillota</taxon>
        <taxon>Clostridia</taxon>
        <taxon>Lachnospirales</taxon>
        <taxon>Lachnospiraceae</taxon>
        <taxon>Ohessyouella</taxon>
    </lineage>
</organism>